<keyword evidence="1" id="KW-0472">Membrane</keyword>
<feature type="transmembrane region" description="Helical" evidence="1">
    <location>
        <begin position="20"/>
        <end position="40"/>
    </location>
</feature>
<evidence type="ECO:0000313" key="4">
    <source>
        <dbReference type="Proteomes" id="UP000823638"/>
    </source>
</evidence>
<dbReference type="Pfam" id="PF01464">
    <property type="entry name" value="SLT"/>
    <property type="match status" value="1"/>
</dbReference>
<keyword evidence="1" id="KW-1133">Transmembrane helix</keyword>
<evidence type="ECO:0000259" key="2">
    <source>
        <dbReference type="Pfam" id="PF01464"/>
    </source>
</evidence>
<feature type="domain" description="Transglycosylase SLT" evidence="2">
    <location>
        <begin position="111"/>
        <end position="216"/>
    </location>
</feature>
<dbReference type="InterPro" id="IPR023346">
    <property type="entry name" value="Lysozyme-like_dom_sf"/>
</dbReference>
<dbReference type="Proteomes" id="UP000823638">
    <property type="component" value="Unassembled WGS sequence"/>
</dbReference>
<comment type="caution">
    <text evidence="3">The sequence shown here is derived from an EMBL/GenBank/DDBJ whole genome shotgun (WGS) entry which is preliminary data.</text>
</comment>
<evidence type="ECO:0000313" key="3">
    <source>
        <dbReference type="EMBL" id="MBO8458121.1"/>
    </source>
</evidence>
<gene>
    <name evidence="3" type="ORF">IAA81_07830</name>
</gene>
<dbReference type="EMBL" id="JADIMM010000089">
    <property type="protein sequence ID" value="MBO8458121.1"/>
    <property type="molecule type" value="Genomic_DNA"/>
</dbReference>
<keyword evidence="1" id="KW-0812">Transmembrane</keyword>
<accession>A0A9D9HQ68</accession>
<organism evidence="3 4">
    <name type="scientific">Candidatus Gallitreponema excrementavium</name>
    <dbReference type="NCBI Taxonomy" id="2840840"/>
    <lineage>
        <taxon>Bacteria</taxon>
        <taxon>Pseudomonadati</taxon>
        <taxon>Spirochaetota</taxon>
        <taxon>Spirochaetia</taxon>
        <taxon>Spirochaetales</taxon>
        <taxon>Candidatus Gallitreponema</taxon>
    </lineage>
</organism>
<evidence type="ECO:0000256" key="1">
    <source>
        <dbReference type="SAM" id="Phobius"/>
    </source>
</evidence>
<name>A0A9D9HQ68_9SPIR</name>
<dbReference type="InterPro" id="IPR008258">
    <property type="entry name" value="Transglycosylase_SLT_dom_1"/>
</dbReference>
<reference evidence="3" key="1">
    <citation type="submission" date="2020-10" db="EMBL/GenBank/DDBJ databases">
        <authorList>
            <person name="Gilroy R."/>
        </authorList>
    </citation>
    <scope>NUCLEOTIDE SEQUENCE</scope>
    <source>
        <strain evidence="3">10532</strain>
    </source>
</reference>
<protein>
    <submittedName>
        <fullName evidence="3">Lytic transglycosylase domain-containing protein</fullName>
    </submittedName>
</protein>
<dbReference type="AlphaFoldDB" id="A0A9D9HQ68"/>
<sequence>MRKVSLIKILNSDFLRIGIIALFLSFISLFALILHVDWLFDTALSGSYTDSEYSSFMGDLLSPDLYHKTLVTTKTAKKDTVLELFESSAARKDVVNFFARLTNDKDIALSILENSWKNNIPPCLAFSLAWEESRYKPGAINRNADSIDRGLFQLNSKSFPDLKEKEFFDPEISAYYGLAHLNLCFDQGGNTVAALAMYNAGAGKVRGNNTPQRTLNYINRILTYRDNLENLFETTVAVKYTIDEEGNVSPVVK</sequence>
<proteinExistence type="predicted"/>
<dbReference type="Gene3D" id="1.10.530.10">
    <property type="match status" value="1"/>
</dbReference>
<dbReference type="CDD" id="cd13400">
    <property type="entry name" value="LT_IagB-like"/>
    <property type="match status" value="1"/>
</dbReference>
<dbReference type="SUPFAM" id="SSF53955">
    <property type="entry name" value="Lysozyme-like"/>
    <property type="match status" value="1"/>
</dbReference>
<reference evidence="3" key="2">
    <citation type="journal article" date="2021" name="PeerJ">
        <title>Extensive microbial diversity within the chicken gut microbiome revealed by metagenomics and culture.</title>
        <authorList>
            <person name="Gilroy R."/>
            <person name="Ravi A."/>
            <person name="Getino M."/>
            <person name="Pursley I."/>
            <person name="Horton D.L."/>
            <person name="Alikhan N.F."/>
            <person name="Baker D."/>
            <person name="Gharbi K."/>
            <person name="Hall N."/>
            <person name="Watson M."/>
            <person name="Adriaenssens E.M."/>
            <person name="Foster-Nyarko E."/>
            <person name="Jarju S."/>
            <person name="Secka A."/>
            <person name="Antonio M."/>
            <person name="Oren A."/>
            <person name="Chaudhuri R.R."/>
            <person name="La Ragione R."/>
            <person name="Hildebrand F."/>
            <person name="Pallen M.J."/>
        </authorList>
    </citation>
    <scope>NUCLEOTIDE SEQUENCE</scope>
    <source>
        <strain evidence="3">10532</strain>
    </source>
</reference>